<accession>A0A2U1T1K3</accession>
<feature type="domain" description="NAD(P)-binding" evidence="1">
    <location>
        <begin position="7"/>
        <end position="183"/>
    </location>
</feature>
<gene>
    <name evidence="2" type="ORF">DF220_07915</name>
</gene>
<proteinExistence type="predicted"/>
<dbReference type="EMBL" id="QEEX01000001">
    <property type="protein sequence ID" value="PWB97761.1"/>
    <property type="molecule type" value="Genomic_DNA"/>
</dbReference>
<dbReference type="SUPFAM" id="SSF51735">
    <property type="entry name" value="NAD(P)-binding Rossmann-fold domains"/>
    <property type="match status" value="1"/>
</dbReference>
<name>A0A2U1T1K3_9MICO</name>
<sequence length="286" mass="30262">MKLLITGASGKLGRATIDHLLRQVDAADLILATRSPQTLADYAARGARVVEADFTKPEGLAHAFAGADRMLLISTDALGQREPQHRAAIEAAVSAGVKFIAYTSFPSFGTDDPLSLEHAATEQQLRESGLQWCVLKNFPYADNEIDALREALEAGEIATSTEAGETAFVSRDDCAAVAAAVLTGTGHEGHTYDVTGPELIDAARRAQIFTEVGQQPIAVRHVDDATASQELSAKSGLPLFVALDIVSSVATATRSGVFAVQSDSVERLTGNPATPLRAVLEHARHH</sequence>
<dbReference type="RefSeq" id="WP_108997652.1">
    <property type="nucleotide sequence ID" value="NZ_QEEX01000001.1"/>
</dbReference>
<evidence type="ECO:0000259" key="1">
    <source>
        <dbReference type="Pfam" id="PF13460"/>
    </source>
</evidence>
<reference evidence="3" key="1">
    <citation type="submission" date="2018-04" db="EMBL/GenBank/DDBJ databases">
        <authorList>
            <person name="Liu S."/>
            <person name="Wang Z."/>
            <person name="Li J."/>
        </authorList>
    </citation>
    <scope>NUCLEOTIDE SEQUENCE [LARGE SCALE GENOMIC DNA]</scope>
    <source>
        <strain evidence="3">S1194</strain>
    </source>
</reference>
<dbReference type="Pfam" id="PF13460">
    <property type="entry name" value="NAD_binding_10"/>
    <property type="match status" value="1"/>
</dbReference>
<dbReference type="InterPro" id="IPR016040">
    <property type="entry name" value="NAD(P)-bd_dom"/>
</dbReference>
<organism evidence="2 3">
    <name type="scientific">Homoserinimonas hongtaonis</name>
    <dbReference type="NCBI Taxonomy" id="2079791"/>
    <lineage>
        <taxon>Bacteria</taxon>
        <taxon>Bacillati</taxon>
        <taxon>Actinomycetota</taxon>
        <taxon>Actinomycetes</taxon>
        <taxon>Micrococcales</taxon>
        <taxon>Microbacteriaceae</taxon>
        <taxon>Homoserinimonas</taxon>
    </lineage>
</organism>
<dbReference type="Proteomes" id="UP000244978">
    <property type="component" value="Unassembled WGS sequence"/>
</dbReference>
<dbReference type="InterPro" id="IPR052718">
    <property type="entry name" value="NmrA-type_oxidoreductase"/>
</dbReference>
<keyword evidence="3" id="KW-1185">Reference proteome</keyword>
<dbReference type="Gene3D" id="3.40.50.720">
    <property type="entry name" value="NAD(P)-binding Rossmann-like Domain"/>
    <property type="match status" value="1"/>
</dbReference>
<dbReference type="InterPro" id="IPR036291">
    <property type="entry name" value="NAD(P)-bd_dom_sf"/>
</dbReference>
<dbReference type="Gene3D" id="3.90.25.10">
    <property type="entry name" value="UDP-galactose 4-epimerase, domain 1"/>
    <property type="match status" value="1"/>
</dbReference>
<dbReference type="AlphaFoldDB" id="A0A2U1T1K3"/>
<dbReference type="PANTHER" id="PTHR47129:SF1">
    <property type="entry name" value="NMRA-LIKE DOMAIN-CONTAINING PROTEIN"/>
    <property type="match status" value="1"/>
</dbReference>
<dbReference type="PANTHER" id="PTHR47129">
    <property type="entry name" value="QUINONE OXIDOREDUCTASE 2"/>
    <property type="match status" value="1"/>
</dbReference>
<protein>
    <submittedName>
        <fullName evidence="2">NAD(P)-dependent oxidoreductase</fullName>
    </submittedName>
</protein>
<evidence type="ECO:0000313" key="2">
    <source>
        <dbReference type="EMBL" id="PWB97761.1"/>
    </source>
</evidence>
<comment type="caution">
    <text evidence="2">The sequence shown here is derived from an EMBL/GenBank/DDBJ whole genome shotgun (WGS) entry which is preliminary data.</text>
</comment>
<evidence type="ECO:0000313" key="3">
    <source>
        <dbReference type="Proteomes" id="UP000244978"/>
    </source>
</evidence>